<dbReference type="OrthoDB" id="3234360at2"/>
<dbReference type="GO" id="GO:0004519">
    <property type="term" value="F:endonuclease activity"/>
    <property type="evidence" value="ECO:0007669"/>
    <property type="project" value="UniProtKB-KW"/>
</dbReference>
<dbReference type="InterPro" id="IPR002711">
    <property type="entry name" value="HNH"/>
</dbReference>
<dbReference type="Pfam" id="PF01844">
    <property type="entry name" value="HNH"/>
    <property type="match status" value="1"/>
</dbReference>
<proteinExistence type="predicted"/>
<dbReference type="InterPro" id="IPR003615">
    <property type="entry name" value="HNH_nuc"/>
</dbReference>
<organism evidence="2 3">
    <name type="scientific">Trujillonella endophytica</name>
    <dbReference type="NCBI Taxonomy" id="673521"/>
    <lineage>
        <taxon>Bacteria</taxon>
        <taxon>Bacillati</taxon>
        <taxon>Actinomycetota</taxon>
        <taxon>Actinomycetes</taxon>
        <taxon>Geodermatophilales</taxon>
        <taxon>Geodermatophilaceae</taxon>
        <taxon>Trujillonella</taxon>
    </lineage>
</organism>
<keyword evidence="3" id="KW-1185">Reference proteome</keyword>
<feature type="domain" description="HNH" evidence="1">
    <location>
        <begin position="26"/>
        <end position="69"/>
    </location>
</feature>
<name>A0A1H8UI04_9ACTN</name>
<accession>A0A1H8UI04</accession>
<dbReference type="STRING" id="673521.SAMN05660991_02938"/>
<gene>
    <name evidence="2" type="ORF">SAMN05660991_02938</name>
</gene>
<keyword evidence="2" id="KW-0378">Hydrolase</keyword>
<dbReference type="GO" id="GO:0008270">
    <property type="term" value="F:zinc ion binding"/>
    <property type="evidence" value="ECO:0007669"/>
    <property type="project" value="InterPro"/>
</dbReference>
<dbReference type="Proteomes" id="UP000198960">
    <property type="component" value="Unassembled WGS sequence"/>
</dbReference>
<evidence type="ECO:0000313" key="3">
    <source>
        <dbReference type="Proteomes" id="UP000198960"/>
    </source>
</evidence>
<dbReference type="AlphaFoldDB" id="A0A1H8UI04"/>
<protein>
    <submittedName>
        <fullName evidence="2">HNH endonuclease</fullName>
    </submittedName>
</protein>
<keyword evidence="2" id="KW-0255">Endonuclease</keyword>
<evidence type="ECO:0000313" key="2">
    <source>
        <dbReference type="EMBL" id="SEP02872.1"/>
    </source>
</evidence>
<dbReference type="CDD" id="cd00085">
    <property type="entry name" value="HNHc"/>
    <property type="match status" value="1"/>
</dbReference>
<dbReference type="EMBL" id="FOEE01000008">
    <property type="protein sequence ID" value="SEP02872.1"/>
    <property type="molecule type" value="Genomic_DNA"/>
</dbReference>
<reference evidence="3" key="1">
    <citation type="submission" date="2016-10" db="EMBL/GenBank/DDBJ databases">
        <authorList>
            <person name="Varghese N."/>
            <person name="Submissions S."/>
        </authorList>
    </citation>
    <scope>NUCLEOTIDE SEQUENCE [LARGE SCALE GENOMIC DNA]</scope>
    <source>
        <strain evidence="3">DSM 45413</strain>
    </source>
</reference>
<dbReference type="Gene3D" id="1.10.30.50">
    <property type="match status" value="1"/>
</dbReference>
<sequence>MTAKHHGRHGRPWRRIRAEVLARDPYCTIRGPKCTGWSTTVDHIIPLSVRPDLAHDLTNLRGTCAADNYAGGARITNAKKRTAGRVTRLTW</sequence>
<evidence type="ECO:0000259" key="1">
    <source>
        <dbReference type="Pfam" id="PF01844"/>
    </source>
</evidence>
<dbReference type="GO" id="GO:0003676">
    <property type="term" value="F:nucleic acid binding"/>
    <property type="evidence" value="ECO:0007669"/>
    <property type="project" value="InterPro"/>
</dbReference>
<dbReference type="RefSeq" id="WP_139220481.1">
    <property type="nucleotide sequence ID" value="NZ_FOEE01000008.1"/>
</dbReference>
<keyword evidence="2" id="KW-0540">Nuclease</keyword>